<feature type="transmembrane region" description="Helical" evidence="6">
    <location>
        <begin position="237"/>
        <end position="256"/>
    </location>
</feature>
<proteinExistence type="predicted"/>
<sequence length="476" mass="51301">MSAPVTPPTGGSPDIEEPSRPGTSMKYLGGRPYRQYLIAYIIAGAFLFMNYSALPSILLPNQIQTIEFQHFFSAYPQVTAEVLQQLSGGTYTGADAAELTEVYHQYNAARAASMSLVASIGTFFTMFAQPIVGVVSDRWRSRWGRRSFWIAFGGFAGAIMMIAMRFSTTVGMIAVTWVIAQILLNVMQAPLTTTVADRIKEDKLATVSAIAGMGTMGGAMLGSIIAGNAFNAIGLDAYYIFVVLTVFGAAVFVLMAKDRSSLDLALPPFSWKDFLIGFTVALRDADYRWVWLARFIFFLGATLTTTFSLFVLQSYIQPALTQAEANTYAPLLSLCTLPGMLISMIVSGKLSDRIGKRKIFVIGSTVAAMGLLLLPIFWPTLPSLFIQTTLNGFALGAFMTVDQALFIDVLPDKDAAGRDLGVANVATNIGQTLAPVLAGVIVAQIVGPAGYRAVYIAAFICMLIAALAIVPVRKVR</sequence>
<feature type="region of interest" description="Disordered" evidence="5">
    <location>
        <begin position="1"/>
        <end position="23"/>
    </location>
</feature>
<organism evidence="8 9">
    <name type="scientific">Actinomyces respiraculi</name>
    <dbReference type="NCBI Taxonomy" id="2744574"/>
    <lineage>
        <taxon>Bacteria</taxon>
        <taxon>Bacillati</taxon>
        <taxon>Actinomycetota</taxon>
        <taxon>Actinomycetes</taxon>
        <taxon>Actinomycetales</taxon>
        <taxon>Actinomycetaceae</taxon>
        <taxon>Actinomyces</taxon>
    </lineage>
</organism>
<evidence type="ECO:0000256" key="2">
    <source>
        <dbReference type="ARBA" id="ARBA00022692"/>
    </source>
</evidence>
<evidence type="ECO:0000256" key="6">
    <source>
        <dbReference type="SAM" id="Phobius"/>
    </source>
</evidence>
<dbReference type="Gene3D" id="1.20.1250.20">
    <property type="entry name" value="MFS general substrate transporter like domains"/>
    <property type="match status" value="2"/>
</dbReference>
<feature type="transmembrane region" description="Helical" evidence="6">
    <location>
        <begin position="328"/>
        <end position="347"/>
    </location>
</feature>
<evidence type="ECO:0000313" key="8">
    <source>
        <dbReference type="EMBL" id="QPL05279.1"/>
    </source>
</evidence>
<comment type="subcellular location">
    <subcellularLocation>
        <location evidence="1">Cell membrane</location>
        <topology evidence="1">Multi-pass membrane protein</topology>
    </subcellularLocation>
</comment>
<evidence type="ECO:0000256" key="4">
    <source>
        <dbReference type="ARBA" id="ARBA00023136"/>
    </source>
</evidence>
<feature type="transmembrane region" description="Helical" evidence="6">
    <location>
        <begin position="291"/>
        <end position="316"/>
    </location>
</feature>
<dbReference type="PANTHER" id="PTHR23528:SF1">
    <property type="entry name" value="MAJOR FACILITATOR SUPERFAMILY (MFS) PROFILE DOMAIN-CONTAINING PROTEIN"/>
    <property type="match status" value="1"/>
</dbReference>
<feature type="transmembrane region" description="Helical" evidence="6">
    <location>
        <begin position="453"/>
        <end position="472"/>
    </location>
</feature>
<dbReference type="PROSITE" id="PS50850">
    <property type="entry name" value="MFS"/>
    <property type="match status" value="1"/>
</dbReference>
<dbReference type="AlphaFoldDB" id="A0A7T0LK55"/>
<reference evidence="8 9" key="1">
    <citation type="submission" date="2020-11" db="EMBL/GenBank/DDBJ databases">
        <title>Actinomyces sp. ZJ750.</title>
        <authorList>
            <person name="Zhou J."/>
        </authorList>
    </citation>
    <scope>NUCLEOTIDE SEQUENCE [LARGE SCALE GENOMIC DNA]</scope>
    <source>
        <strain evidence="8 9">ZJ750</strain>
    </source>
</reference>
<feature type="transmembrane region" description="Helical" evidence="6">
    <location>
        <begin position="422"/>
        <end position="447"/>
    </location>
</feature>
<feature type="transmembrane region" description="Helical" evidence="6">
    <location>
        <begin position="390"/>
        <end position="410"/>
    </location>
</feature>
<dbReference type="SUPFAM" id="SSF103473">
    <property type="entry name" value="MFS general substrate transporter"/>
    <property type="match status" value="1"/>
</dbReference>
<evidence type="ECO:0000259" key="7">
    <source>
        <dbReference type="PROSITE" id="PS50850"/>
    </source>
</evidence>
<dbReference type="GO" id="GO:0005886">
    <property type="term" value="C:plasma membrane"/>
    <property type="evidence" value="ECO:0007669"/>
    <property type="project" value="UniProtKB-SubCell"/>
</dbReference>
<evidence type="ECO:0000256" key="1">
    <source>
        <dbReference type="ARBA" id="ARBA00004651"/>
    </source>
</evidence>
<keyword evidence="4 6" id="KW-0472">Membrane</keyword>
<feature type="transmembrane region" description="Helical" evidence="6">
    <location>
        <begin position="36"/>
        <end position="54"/>
    </location>
</feature>
<dbReference type="KEGG" id="arep:ID810_11265"/>
<accession>A0A7T0LK55</accession>
<evidence type="ECO:0000256" key="3">
    <source>
        <dbReference type="ARBA" id="ARBA00022989"/>
    </source>
</evidence>
<feature type="transmembrane region" description="Helical" evidence="6">
    <location>
        <begin position="359"/>
        <end position="378"/>
    </location>
</feature>
<feature type="transmembrane region" description="Helical" evidence="6">
    <location>
        <begin position="111"/>
        <end position="135"/>
    </location>
</feature>
<evidence type="ECO:0000313" key="9">
    <source>
        <dbReference type="Proteomes" id="UP000594637"/>
    </source>
</evidence>
<dbReference type="Pfam" id="PF07690">
    <property type="entry name" value="MFS_1"/>
    <property type="match status" value="1"/>
</dbReference>
<keyword evidence="3 6" id="KW-1133">Transmembrane helix</keyword>
<dbReference type="GO" id="GO:0022857">
    <property type="term" value="F:transmembrane transporter activity"/>
    <property type="evidence" value="ECO:0007669"/>
    <property type="project" value="InterPro"/>
</dbReference>
<keyword evidence="2 6" id="KW-0812">Transmembrane</keyword>
<dbReference type="EMBL" id="CP063989">
    <property type="protein sequence ID" value="QPL05279.1"/>
    <property type="molecule type" value="Genomic_DNA"/>
</dbReference>
<dbReference type="PANTHER" id="PTHR23528">
    <property type="match status" value="1"/>
</dbReference>
<dbReference type="InterPro" id="IPR011701">
    <property type="entry name" value="MFS"/>
</dbReference>
<name>A0A7T0LK55_9ACTO</name>
<feature type="domain" description="Major facilitator superfamily (MFS) profile" evidence="7">
    <location>
        <begin position="36"/>
        <end position="476"/>
    </location>
</feature>
<feature type="transmembrane region" description="Helical" evidence="6">
    <location>
        <begin position="204"/>
        <end position="225"/>
    </location>
</feature>
<protein>
    <submittedName>
        <fullName evidence="8">MFS transporter</fullName>
    </submittedName>
</protein>
<feature type="transmembrane region" description="Helical" evidence="6">
    <location>
        <begin position="172"/>
        <end position="192"/>
    </location>
</feature>
<dbReference type="InterPro" id="IPR020846">
    <property type="entry name" value="MFS_dom"/>
</dbReference>
<dbReference type="InterPro" id="IPR036259">
    <property type="entry name" value="MFS_trans_sf"/>
</dbReference>
<gene>
    <name evidence="8" type="ORF">ID810_11265</name>
</gene>
<dbReference type="RefSeq" id="WP_166858373.1">
    <property type="nucleotide sequence ID" value="NZ_CP063989.1"/>
</dbReference>
<keyword evidence="9" id="KW-1185">Reference proteome</keyword>
<dbReference type="Proteomes" id="UP000594637">
    <property type="component" value="Chromosome"/>
</dbReference>
<feature type="transmembrane region" description="Helical" evidence="6">
    <location>
        <begin position="147"/>
        <end position="166"/>
    </location>
</feature>
<evidence type="ECO:0000256" key="5">
    <source>
        <dbReference type="SAM" id="MobiDB-lite"/>
    </source>
</evidence>